<evidence type="ECO:0000313" key="2">
    <source>
        <dbReference type="Proteomes" id="UP000240760"/>
    </source>
</evidence>
<dbReference type="EMBL" id="KZ679128">
    <property type="protein sequence ID" value="PTB79515.1"/>
    <property type="molecule type" value="Genomic_DNA"/>
</dbReference>
<dbReference type="OrthoDB" id="4900441at2759"/>
<keyword evidence="2" id="KW-1185">Reference proteome</keyword>
<reference evidence="1 2" key="1">
    <citation type="submission" date="2016-07" db="EMBL/GenBank/DDBJ databases">
        <title>Multiple horizontal gene transfer events from other fungi enriched the ability of initially mycotrophic Trichoderma (Ascomycota) to feed on dead plant biomass.</title>
        <authorList>
            <consortium name="DOE Joint Genome Institute"/>
            <person name="Aerts A."/>
            <person name="Atanasova L."/>
            <person name="Chenthamara K."/>
            <person name="Zhang J."/>
            <person name="Grujic M."/>
            <person name="Henrissat B."/>
            <person name="Kuo A."/>
            <person name="Salamov A."/>
            <person name="Lipzen A."/>
            <person name="Labutti K."/>
            <person name="Barry K."/>
            <person name="Miao Y."/>
            <person name="Rahimi M.J."/>
            <person name="Shen Q."/>
            <person name="Grigoriev I.V."/>
            <person name="Kubicek C.P."/>
            <person name="Druzhinina I.S."/>
        </authorList>
    </citation>
    <scope>NUCLEOTIDE SEQUENCE [LARGE SCALE GENOMIC DNA]</scope>
    <source>
        <strain evidence="1 2">ATCC 18648</strain>
    </source>
</reference>
<protein>
    <submittedName>
        <fullName evidence="1">Uncharacterized protein</fullName>
    </submittedName>
</protein>
<proteinExistence type="predicted"/>
<name>A0A2T4CD88_TRILO</name>
<evidence type="ECO:0000313" key="1">
    <source>
        <dbReference type="EMBL" id="PTB79515.1"/>
    </source>
</evidence>
<sequence>MQQIWRALKGPSRLDGSCPEALFPLAPSCFFLRFPSGWMEWSGAAYSSRRGHGAKWHHLPSPKLAPQPISGAQTEARPSSTTAVCHATFAVRASGFTGAGAAAVSLLPASPSAGVRSTSTYGRRSPWPVLARLACLRAGGTVWACSGVASTFWSCTIAALFAARTKVLSSAPCQLFHHQFPPLSPSQLRLGTSRTVARTDAPA</sequence>
<dbReference type="AlphaFoldDB" id="A0A2T4CD88"/>
<dbReference type="Proteomes" id="UP000240760">
    <property type="component" value="Unassembled WGS sequence"/>
</dbReference>
<gene>
    <name evidence="1" type="ORF">M440DRAFT_1171558</name>
</gene>
<organism evidence="1 2">
    <name type="scientific">Trichoderma longibrachiatum ATCC 18648</name>
    <dbReference type="NCBI Taxonomy" id="983965"/>
    <lineage>
        <taxon>Eukaryota</taxon>
        <taxon>Fungi</taxon>
        <taxon>Dikarya</taxon>
        <taxon>Ascomycota</taxon>
        <taxon>Pezizomycotina</taxon>
        <taxon>Sordariomycetes</taxon>
        <taxon>Hypocreomycetidae</taxon>
        <taxon>Hypocreales</taxon>
        <taxon>Hypocreaceae</taxon>
        <taxon>Trichoderma</taxon>
    </lineage>
</organism>
<accession>A0A2T4CD88</accession>